<gene>
    <name evidence="1" type="primary">Acey_s0050.g1927</name>
    <name evidence="1" type="ORF">Y032_0050g1927</name>
</gene>
<organism evidence="1 2">
    <name type="scientific">Ancylostoma ceylanicum</name>
    <dbReference type="NCBI Taxonomy" id="53326"/>
    <lineage>
        <taxon>Eukaryota</taxon>
        <taxon>Metazoa</taxon>
        <taxon>Ecdysozoa</taxon>
        <taxon>Nematoda</taxon>
        <taxon>Chromadorea</taxon>
        <taxon>Rhabditida</taxon>
        <taxon>Rhabditina</taxon>
        <taxon>Rhabditomorpha</taxon>
        <taxon>Strongyloidea</taxon>
        <taxon>Ancylostomatidae</taxon>
        <taxon>Ancylostomatinae</taxon>
        <taxon>Ancylostoma</taxon>
    </lineage>
</organism>
<dbReference type="AlphaFoldDB" id="A0A016UA54"/>
<protein>
    <submittedName>
        <fullName evidence="1">Uncharacterized protein</fullName>
    </submittedName>
</protein>
<proteinExistence type="predicted"/>
<evidence type="ECO:0000313" key="1">
    <source>
        <dbReference type="EMBL" id="EYC11463.1"/>
    </source>
</evidence>
<comment type="caution">
    <text evidence="1">The sequence shown here is derived from an EMBL/GenBank/DDBJ whole genome shotgun (WGS) entry which is preliminary data.</text>
</comment>
<name>A0A016UA54_9BILA</name>
<accession>A0A016UA54</accession>
<dbReference type="Proteomes" id="UP000024635">
    <property type="component" value="Unassembled WGS sequence"/>
</dbReference>
<dbReference type="EMBL" id="JARK01001386">
    <property type="protein sequence ID" value="EYC11463.1"/>
    <property type="molecule type" value="Genomic_DNA"/>
</dbReference>
<evidence type="ECO:0000313" key="2">
    <source>
        <dbReference type="Proteomes" id="UP000024635"/>
    </source>
</evidence>
<reference evidence="2" key="1">
    <citation type="journal article" date="2015" name="Nat. Genet.">
        <title>The genome and transcriptome of the zoonotic hookworm Ancylostoma ceylanicum identify infection-specific gene families.</title>
        <authorList>
            <person name="Schwarz E.M."/>
            <person name="Hu Y."/>
            <person name="Antoshechkin I."/>
            <person name="Miller M.M."/>
            <person name="Sternberg P.W."/>
            <person name="Aroian R.V."/>
        </authorList>
    </citation>
    <scope>NUCLEOTIDE SEQUENCE</scope>
    <source>
        <strain evidence="2">HY135</strain>
    </source>
</reference>
<keyword evidence="2" id="KW-1185">Reference proteome</keyword>
<sequence length="80" mass="9221">MDRENFSFFSFYPFYPVHSLVQLSVSRFMECGLSYPHILNYLAPRPTILDITRCAQSIQVFSSLFRSCPEDLTGGHPLDL</sequence>